<keyword evidence="2" id="KW-0963">Cytoplasm</keyword>
<dbReference type="Proteomes" id="UP000580830">
    <property type="component" value="Unassembled WGS sequence"/>
</dbReference>
<dbReference type="CDD" id="cd00293">
    <property type="entry name" value="USP-like"/>
    <property type="match status" value="1"/>
</dbReference>
<evidence type="ECO:0000256" key="2">
    <source>
        <dbReference type="PIRNR" id="PIRNR006276"/>
    </source>
</evidence>
<evidence type="ECO:0000313" key="5">
    <source>
        <dbReference type="Proteomes" id="UP000580830"/>
    </source>
</evidence>
<comment type="similarity">
    <text evidence="1 2">Belongs to the universal stress protein A family.</text>
</comment>
<dbReference type="Gene3D" id="3.40.50.620">
    <property type="entry name" value="HUPs"/>
    <property type="match status" value="1"/>
</dbReference>
<dbReference type="SUPFAM" id="SSF52402">
    <property type="entry name" value="Adenine nucleotide alpha hydrolases-like"/>
    <property type="match status" value="1"/>
</dbReference>
<gene>
    <name evidence="4" type="ORF">GXX24_08315</name>
</gene>
<dbReference type="InterPro" id="IPR006016">
    <property type="entry name" value="UspA"/>
</dbReference>
<evidence type="ECO:0000313" key="4">
    <source>
        <dbReference type="EMBL" id="HHW34127.1"/>
    </source>
</evidence>
<accession>A0A832QW51</accession>
<dbReference type="EMBL" id="DULP01000120">
    <property type="protein sequence ID" value="HHW34127.1"/>
    <property type="molecule type" value="Genomic_DNA"/>
</dbReference>
<organism evidence="4 5">
    <name type="scientific">Paracoccus solventivorans</name>
    <dbReference type="NCBI Taxonomy" id="53463"/>
    <lineage>
        <taxon>Bacteria</taxon>
        <taxon>Pseudomonadati</taxon>
        <taxon>Pseudomonadota</taxon>
        <taxon>Alphaproteobacteria</taxon>
        <taxon>Rhodobacterales</taxon>
        <taxon>Paracoccaceae</taxon>
        <taxon>Paracoccus</taxon>
    </lineage>
</organism>
<dbReference type="PIRSF" id="PIRSF006276">
    <property type="entry name" value="UspA"/>
    <property type="match status" value="1"/>
</dbReference>
<dbReference type="Pfam" id="PF00582">
    <property type="entry name" value="Usp"/>
    <property type="match status" value="1"/>
</dbReference>
<name>A0A832QW51_9RHOB</name>
<dbReference type="PRINTS" id="PR01438">
    <property type="entry name" value="UNVRSLSTRESS"/>
</dbReference>
<reference evidence="4 5" key="1">
    <citation type="journal article" date="2020" name="Biotechnol. Biofuels">
        <title>New insights from the biogas microbiome by comprehensive genome-resolved metagenomics of nearly 1600 species originating from multiple anaerobic digesters.</title>
        <authorList>
            <person name="Campanaro S."/>
            <person name="Treu L."/>
            <person name="Rodriguez-R L.M."/>
            <person name="Kovalovszki A."/>
            <person name="Ziels R.M."/>
            <person name="Maus I."/>
            <person name="Zhu X."/>
            <person name="Kougias P.G."/>
            <person name="Basile A."/>
            <person name="Luo G."/>
            <person name="Schluter A."/>
            <person name="Konstantinidis K.T."/>
            <person name="Angelidaki I."/>
        </authorList>
    </citation>
    <scope>NUCLEOTIDE SEQUENCE [LARGE SCALE GENOMIC DNA]</scope>
    <source>
        <strain evidence="4">AS04akNAM_125</strain>
    </source>
</reference>
<dbReference type="PANTHER" id="PTHR46268:SF15">
    <property type="entry name" value="UNIVERSAL STRESS PROTEIN HP_0031"/>
    <property type="match status" value="1"/>
</dbReference>
<feature type="domain" description="UspA" evidence="3">
    <location>
        <begin position="1"/>
        <end position="148"/>
    </location>
</feature>
<comment type="caution">
    <text evidence="4">The sequence shown here is derived from an EMBL/GenBank/DDBJ whole genome shotgun (WGS) entry which is preliminary data.</text>
</comment>
<evidence type="ECO:0000256" key="1">
    <source>
        <dbReference type="ARBA" id="ARBA00008791"/>
    </source>
</evidence>
<sequence>MYKHILIATDGSELALKGLRQGLGLARISGAKVTVLTVIEPLRPQVLAAAQRAGIEDPVGRYDQQIDEMMKERLTSIQAEATEQGVTVEPVHEVDDSPAEAILRTANLQGCDLIVMSSHGRRGLQKLLLGSQTSEVLVKTTVPVLVVR</sequence>
<protein>
    <recommendedName>
        <fullName evidence="2">Universal stress protein</fullName>
    </recommendedName>
</protein>
<dbReference type="GO" id="GO:0005737">
    <property type="term" value="C:cytoplasm"/>
    <property type="evidence" value="ECO:0007669"/>
    <property type="project" value="UniProtKB-SubCell"/>
</dbReference>
<dbReference type="AlphaFoldDB" id="A0A832QW51"/>
<dbReference type="PANTHER" id="PTHR46268">
    <property type="entry name" value="STRESS RESPONSE PROTEIN NHAX"/>
    <property type="match status" value="1"/>
</dbReference>
<dbReference type="InterPro" id="IPR014729">
    <property type="entry name" value="Rossmann-like_a/b/a_fold"/>
</dbReference>
<dbReference type="RefSeq" id="WP_303730184.1">
    <property type="nucleotide sequence ID" value="NZ_DAOKYZ010000028.1"/>
</dbReference>
<proteinExistence type="inferred from homology"/>
<dbReference type="InterPro" id="IPR006015">
    <property type="entry name" value="Universal_stress_UspA"/>
</dbReference>
<evidence type="ECO:0000259" key="3">
    <source>
        <dbReference type="Pfam" id="PF00582"/>
    </source>
</evidence>
<comment type="subcellular location">
    <subcellularLocation>
        <location evidence="2">Cytoplasm</location>
    </subcellularLocation>
</comment>